<dbReference type="CDD" id="cd03789">
    <property type="entry name" value="GT9_LPS_heptosyltransferase"/>
    <property type="match status" value="1"/>
</dbReference>
<dbReference type="GO" id="GO:0008713">
    <property type="term" value="F:ADP-heptose-lipopolysaccharide heptosyltransferase activity"/>
    <property type="evidence" value="ECO:0007669"/>
    <property type="project" value="TreeGrafter"/>
</dbReference>
<dbReference type="OrthoDB" id="9797795at2"/>
<keyword evidence="2 3" id="KW-0808">Transferase</keyword>
<dbReference type="GO" id="GO:0005829">
    <property type="term" value="C:cytosol"/>
    <property type="evidence" value="ECO:0007669"/>
    <property type="project" value="TreeGrafter"/>
</dbReference>
<keyword evidence="1" id="KW-0328">Glycosyltransferase</keyword>
<dbReference type="PANTHER" id="PTHR30160">
    <property type="entry name" value="TETRAACYLDISACCHARIDE 4'-KINASE-RELATED"/>
    <property type="match status" value="1"/>
</dbReference>
<dbReference type="STRING" id="695939.SAMN00790413_05487"/>
<accession>A0A1W1UH10</accession>
<evidence type="ECO:0000313" key="4">
    <source>
        <dbReference type="Proteomes" id="UP000192582"/>
    </source>
</evidence>
<gene>
    <name evidence="3" type="ORF">SAMN00790413_05487</name>
</gene>
<dbReference type="SUPFAM" id="SSF53756">
    <property type="entry name" value="UDP-Glycosyltransferase/glycogen phosphorylase"/>
    <property type="match status" value="1"/>
</dbReference>
<dbReference type="AlphaFoldDB" id="A0A1W1UH10"/>
<dbReference type="GO" id="GO:0009244">
    <property type="term" value="P:lipopolysaccharide core region biosynthetic process"/>
    <property type="evidence" value="ECO:0007669"/>
    <property type="project" value="TreeGrafter"/>
</dbReference>
<evidence type="ECO:0000256" key="2">
    <source>
        <dbReference type="ARBA" id="ARBA00022679"/>
    </source>
</evidence>
<evidence type="ECO:0000313" key="3">
    <source>
        <dbReference type="EMBL" id="SMB80312.1"/>
    </source>
</evidence>
<dbReference type="Gene3D" id="3.40.50.2000">
    <property type="entry name" value="Glycogen Phosphorylase B"/>
    <property type="match status" value="2"/>
</dbReference>
<organism evidence="3 4">
    <name type="scientific">Deinococcus hopiensis KR-140</name>
    <dbReference type="NCBI Taxonomy" id="695939"/>
    <lineage>
        <taxon>Bacteria</taxon>
        <taxon>Thermotogati</taxon>
        <taxon>Deinococcota</taxon>
        <taxon>Deinococci</taxon>
        <taxon>Deinococcales</taxon>
        <taxon>Deinococcaceae</taxon>
        <taxon>Deinococcus</taxon>
    </lineage>
</organism>
<evidence type="ECO:0000256" key="1">
    <source>
        <dbReference type="ARBA" id="ARBA00022676"/>
    </source>
</evidence>
<proteinExistence type="predicted"/>
<protein>
    <submittedName>
        <fullName evidence="3">ADP-heptose:LPS heptosyltransferase</fullName>
    </submittedName>
</protein>
<dbReference type="InterPro" id="IPR002201">
    <property type="entry name" value="Glyco_trans_9"/>
</dbReference>
<keyword evidence="4" id="KW-1185">Reference proteome</keyword>
<dbReference type="EMBL" id="FWWU01000004">
    <property type="protein sequence ID" value="SMB80312.1"/>
    <property type="molecule type" value="Genomic_DNA"/>
</dbReference>
<dbReference type="Proteomes" id="UP000192582">
    <property type="component" value="Unassembled WGS sequence"/>
</dbReference>
<dbReference type="RefSeq" id="WP_084045698.1">
    <property type="nucleotide sequence ID" value="NZ_FWWU01000004.1"/>
</dbReference>
<sequence length="332" mass="35510">MSLVIPPPRILIFRALPGLGDLLCAVPALRALRRGAPEAEITLVGLPQAAAFAGRFPDLIDQFLPFPGFPGLPEQPVKNADLLGFLQQVQGQYDLALQLHGAGTLTNPVVALLGARQMAGRYVTGQWCPDPARFLPYREDEPEPLVWLRVVKHLGYPSQGETLSFPVQGEDRAALRALPGVEALTPGRYAVLHPGASVPERRWSPQKFAQVGRELRGRGLQVVLTGTAGEAEATRAVREALGPADLLDLTGQTDLGTLAALLEGARLLVCGDTGVSHLGAATRTPSVVVFLASDPARWAPLDRERHRVVGDDAGAALAEVDFLLRREVARVG</sequence>
<dbReference type="Pfam" id="PF01075">
    <property type="entry name" value="Glyco_transf_9"/>
    <property type="match status" value="1"/>
</dbReference>
<name>A0A1W1UH10_9DEIO</name>
<dbReference type="PANTHER" id="PTHR30160:SF1">
    <property type="entry name" value="LIPOPOLYSACCHARIDE 1,2-N-ACETYLGLUCOSAMINETRANSFERASE-RELATED"/>
    <property type="match status" value="1"/>
</dbReference>
<reference evidence="3 4" key="1">
    <citation type="submission" date="2017-04" db="EMBL/GenBank/DDBJ databases">
        <authorList>
            <person name="Afonso C.L."/>
            <person name="Miller P.J."/>
            <person name="Scott M.A."/>
            <person name="Spackman E."/>
            <person name="Goraichik I."/>
            <person name="Dimitrov K.M."/>
            <person name="Suarez D.L."/>
            <person name="Swayne D.E."/>
        </authorList>
    </citation>
    <scope>NUCLEOTIDE SEQUENCE [LARGE SCALE GENOMIC DNA]</scope>
    <source>
        <strain evidence="3 4">KR-140</strain>
    </source>
</reference>
<dbReference type="InterPro" id="IPR051199">
    <property type="entry name" value="LPS_LOS_Heptosyltrfase"/>
</dbReference>